<feature type="domain" description="DUF5724" evidence="3">
    <location>
        <begin position="43"/>
        <end position="1254"/>
    </location>
</feature>
<keyword evidence="1" id="KW-0175">Coiled coil</keyword>
<proteinExistence type="predicted"/>
<dbReference type="RefSeq" id="WP_201362663.1">
    <property type="nucleotide sequence ID" value="NZ_BNJJ01000008.1"/>
</dbReference>
<evidence type="ECO:0008006" key="7">
    <source>
        <dbReference type="Google" id="ProtNLM"/>
    </source>
</evidence>
<dbReference type="Gene3D" id="1.25.10.10">
    <property type="entry name" value="Leucine-rich Repeat Variant"/>
    <property type="match status" value="1"/>
</dbReference>
<feature type="domain" description="DUF4132" evidence="2">
    <location>
        <begin position="1296"/>
        <end position="1483"/>
    </location>
</feature>
<evidence type="ECO:0000313" key="6">
    <source>
        <dbReference type="Proteomes" id="UP000635565"/>
    </source>
</evidence>
<dbReference type="Pfam" id="PF13569">
    <property type="entry name" value="DUF4132"/>
    <property type="match status" value="1"/>
</dbReference>
<dbReference type="Pfam" id="PF24879">
    <property type="entry name" value="DUF7737"/>
    <property type="match status" value="1"/>
</dbReference>
<dbReference type="InterPro" id="IPR025406">
    <property type="entry name" value="DUF4132"/>
</dbReference>
<dbReference type="Proteomes" id="UP000635565">
    <property type="component" value="Unassembled WGS sequence"/>
</dbReference>
<dbReference type="InterPro" id="IPR056639">
    <property type="entry name" value="DUF7737"/>
</dbReference>
<organism evidence="5 6">
    <name type="scientific">Dictyobacter formicarum</name>
    <dbReference type="NCBI Taxonomy" id="2778368"/>
    <lineage>
        <taxon>Bacteria</taxon>
        <taxon>Bacillati</taxon>
        <taxon>Chloroflexota</taxon>
        <taxon>Ktedonobacteria</taxon>
        <taxon>Ktedonobacterales</taxon>
        <taxon>Dictyobacteraceae</taxon>
        <taxon>Dictyobacter</taxon>
    </lineage>
</organism>
<evidence type="ECO:0000259" key="4">
    <source>
        <dbReference type="Pfam" id="PF24879"/>
    </source>
</evidence>
<evidence type="ECO:0000259" key="3">
    <source>
        <dbReference type="Pfam" id="PF18991"/>
    </source>
</evidence>
<gene>
    <name evidence="5" type="ORF">KSZ_30520</name>
</gene>
<dbReference type="SUPFAM" id="SSF48371">
    <property type="entry name" value="ARM repeat"/>
    <property type="match status" value="1"/>
</dbReference>
<keyword evidence="6" id="KW-1185">Reference proteome</keyword>
<protein>
    <recommendedName>
        <fullName evidence="7">DUF4132 domain-containing protein</fullName>
    </recommendedName>
</protein>
<dbReference type="InterPro" id="IPR011989">
    <property type="entry name" value="ARM-like"/>
</dbReference>
<dbReference type="Pfam" id="PF18991">
    <property type="entry name" value="DUF5724"/>
    <property type="match status" value="1"/>
</dbReference>
<accession>A0ABQ3VHU1</accession>
<dbReference type="InterPro" id="IPR043782">
    <property type="entry name" value="DUF5724"/>
</dbReference>
<evidence type="ECO:0000259" key="2">
    <source>
        <dbReference type="Pfam" id="PF13569"/>
    </source>
</evidence>
<evidence type="ECO:0000313" key="5">
    <source>
        <dbReference type="EMBL" id="GHO85046.1"/>
    </source>
</evidence>
<reference evidence="5 6" key="1">
    <citation type="journal article" date="2021" name="Int. J. Syst. Evol. Microbiol.">
        <title>Reticulibacter mediterranei gen. nov., sp. nov., within the new family Reticulibacteraceae fam. nov., and Ktedonospora formicarum gen. nov., sp. nov., Ktedonobacter robiniae sp. nov., Dictyobacter formicarum sp. nov. and Dictyobacter arantiisoli sp. nov., belonging to the class Ktedonobacteria.</title>
        <authorList>
            <person name="Yabe S."/>
            <person name="Zheng Y."/>
            <person name="Wang C.M."/>
            <person name="Sakai Y."/>
            <person name="Abe K."/>
            <person name="Yokota A."/>
            <person name="Donadio S."/>
            <person name="Cavaletti L."/>
            <person name="Monciardini P."/>
        </authorList>
    </citation>
    <scope>NUCLEOTIDE SEQUENCE [LARGE SCALE GENOMIC DNA]</scope>
    <source>
        <strain evidence="5 6">SOSP1-9</strain>
    </source>
</reference>
<dbReference type="InterPro" id="IPR016024">
    <property type="entry name" value="ARM-type_fold"/>
</dbReference>
<dbReference type="EMBL" id="BNJJ01000008">
    <property type="protein sequence ID" value="GHO85046.1"/>
    <property type="molecule type" value="Genomic_DNA"/>
</dbReference>
<feature type="domain" description="DUF7737" evidence="4">
    <location>
        <begin position="1573"/>
        <end position="1674"/>
    </location>
</feature>
<evidence type="ECO:0000256" key="1">
    <source>
        <dbReference type="SAM" id="Coils"/>
    </source>
</evidence>
<comment type="caution">
    <text evidence="5">The sequence shown here is derived from an EMBL/GenBank/DDBJ whole genome shotgun (WGS) entry which is preliminary data.</text>
</comment>
<feature type="coiled-coil region" evidence="1">
    <location>
        <begin position="56"/>
        <end position="86"/>
    </location>
</feature>
<name>A0ABQ3VHU1_9CHLR</name>
<sequence length="1675" mass="189692">MVFAREDIQEKLKSEETTNWLELSLAAIENELPAPLRPPAYALINCDEHGKDLNQIDDYTERLSQLKELEKQIARLADLSSRERHAIFTALVPRLATHLEAAWQLIGQLPYQFDFYRRAFRAPAQIQAYREKRLIWLKNIMLHLARYREKDLAWFAAWAAYLVPYDTQPFGILFAAAIDAGGPEGEDVFQILLTCARGEHETGRMGRHVTTGLLVAGRQEGWECIERLLLAAQREEGLRQVILETVDEAHPQAFRRMITLILEHDLLRFSATVRAANVWLGFDRDVSDVEDLRCALSALVSLLDEPDVRQKALDQGNPQEVYLALWATAFIDTDKAIVAALPILTDDMPERRLAAVHLLGLLKLPEAWEKLFYCLADPDLRVALHAYAHMDTYTMGQQIRSECFERVQALLKRMEGKDQCIQSGIWPWLIIQVNVASMLSTLLDCLSERDPRCLIPYMPAMDSRDRINLAKRLAALPTWDEKVRDALYQLLGDRTRWVSSEMLKLIAGHPLDEADTRVIEQLLTRKSVDLRRGLIELLLKGDDEAVIASASRLLAQTHALQRQAGLDLLNGLVADKRQIERATAMARAYAAERASLTPVESVLLETIFAASRTEETYTRENVLGLIKPEQRTPIIPPRKLSVTIDTPAARACLRALDALIEEHSKTPIQVKTWRGHEEMLLGNINQYYYLPRPDLNLNAADDESEHLPLAEIWLTWERERPASMRDEDGLELVRAALFLRRTRAAPTPRIIDDNDNRRSPYMGLFLRQESASLLEKKSEAAELEPIFLRYHLLISWLFGWLRRHSGISNLTLSFLLDTAETALAHVDVAKLQKQEKDPEWQRLYIRRQESFDGGLTLLQEYYTWYGQTWEEEYVKRYWQLLHWLDEPAPGLERSRPSLDTLMHAYAIGAASKVDILDQLGGPNKDTHHTDLRTLSTRTPPVQIERYPILSTAVAELRARILDVELGRGEMPTLATELALALCYSGGTALFVRLIALLEPTELARGYGSRNESKGGTWSHLLRISAPDPEETLEEFARQVREANLTTERLIAVSLYAPQWASHVEYVFGWPNFADAIWWIYAHTKGSNWSVGDDIRKMWQTQVAERTMVSADELINGAVDVTWFQTSYHGLGAQRWEQIYAAAKYASDGTGHGRARLYADTMAGKIDASTLRQRVFEKRSQDVVRALGLVPLPEDRAEREAEIAERYQTFQEFKRTGRKFGAQRRASEGTAIRIGMENLARTAGFADPLRLQWAMEAQSMTDLRNGALSVTVEDVTVTLELDPISAEPALSVFGKKGKTLKSLPARLKKHEEVAHLLDRKREIERQISRMRATLEASMCRGEHFNAYEILDLLAHPVLSRLLQQLIIVRDTDSTVMGYPLRSEGDRGPQLSLRDYAGSVSVIESAATDLRLAHPHDLWLVKTWHAWQHECFTVGRTQPFKQVFRELYVCTSNETRHGDDALSQRYHGHQVQPRQAHALLGQRGWIVDYEEGVRRTFHAEKLTAIVSFIHGVYTPSEVEGLTVGDVFFHQRDSYKPIALASVPPHVFSETMRDLDLMVSVAHSGGVDPEASASTVEMRSALASETCTLLGIENVTFKGSHALIAGALGHYSVHLGSAVVHRQPGGALCIIPVHAQHRGRIFLPFADNDPKTAEVITKIITLARDHEIKDPSILEQIL</sequence>